<dbReference type="Proteomes" id="UP000035444">
    <property type="component" value="Unassembled WGS sequence"/>
</dbReference>
<accession>A0A0H2N173</accession>
<keyword evidence="2" id="KW-1185">Reference proteome</keyword>
<proteinExistence type="predicted"/>
<evidence type="ECO:0008006" key="3">
    <source>
        <dbReference type="Google" id="ProtNLM"/>
    </source>
</evidence>
<comment type="caution">
    <text evidence="1">The sequence shown here is derived from an EMBL/GenBank/DDBJ whole genome shotgun (WGS) entry which is preliminary data.</text>
</comment>
<dbReference type="AlphaFoldDB" id="A0A0H2N173"/>
<dbReference type="PATRIC" id="fig|1489064.4.peg.1513"/>
<reference evidence="1 2" key="1">
    <citation type="submission" date="2015-03" db="EMBL/GenBank/DDBJ databases">
        <title>Genome Sequence of Kiloniella spongiae MEBiC09566, isolated from a marine sponge.</title>
        <authorList>
            <person name="Shao Z."/>
            <person name="Wang L."/>
            <person name="Li X."/>
        </authorList>
    </citation>
    <scope>NUCLEOTIDE SEQUENCE [LARGE SCALE GENOMIC DNA]</scope>
    <source>
        <strain evidence="1 2">MEBiC09566</strain>
    </source>
</reference>
<dbReference type="EMBL" id="LAQL01000002">
    <property type="protein sequence ID" value="KLN62670.1"/>
    <property type="molecule type" value="Genomic_DNA"/>
</dbReference>
<sequence length="172" mass="20633">MDSLKTVRDLKLPDCWIAAGLIRNSFWDHLHHLTIPPLKSDIDVIYFDPRDTRQRTEQIYEEKLRSVAPKIEAIFGNWSVKNQARMHQVNRDRPYLDCRDALQHWPETVTALAARLTPEGNIDLLHPFGLDDLYQKRIRPCPYFKEHKLFEFKVRQDKKRWQDRWSDLEILI</sequence>
<dbReference type="STRING" id="1489064.WH96_02920"/>
<dbReference type="PANTHER" id="PTHR39166:SF1">
    <property type="entry name" value="BLL1166 PROTEIN"/>
    <property type="match status" value="1"/>
</dbReference>
<organism evidence="1 2">
    <name type="scientific">Kiloniella spongiae</name>
    <dbReference type="NCBI Taxonomy" id="1489064"/>
    <lineage>
        <taxon>Bacteria</taxon>
        <taxon>Pseudomonadati</taxon>
        <taxon>Pseudomonadota</taxon>
        <taxon>Alphaproteobacteria</taxon>
        <taxon>Rhodospirillales</taxon>
        <taxon>Kiloniellaceae</taxon>
        <taxon>Kiloniella</taxon>
    </lineage>
</organism>
<dbReference type="Pfam" id="PF06042">
    <property type="entry name" value="NTP_transf_6"/>
    <property type="match status" value="1"/>
</dbReference>
<dbReference type="PANTHER" id="PTHR39166">
    <property type="entry name" value="BLL1166 PROTEIN"/>
    <property type="match status" value="1"/>
</dbReference>
<dbReference type="OrthoDB" id="9805247at2"/>
<gene>
    <name evidence="1" type="ORF">WH96_02920</name>
</gene>
<dbReference type="InterPro" id="IPR009267">
    <property type="entry name" value="NTP_transf_6"/>
</dbReference>
<evidence type="ECO:0000313" key="1">
    <source>
        <dbReference type="EMBL" id="KLN62670.1"/>
    </source>
</evidence>
<name>A0A0H2N173_9PROT</name>
<evidence type="ECO:0000313" key="2">
    <source>
        <dbReference type="Proteomes" id="UP000035444"/>
    </source>
</evidence>
<protein>
    <recommendedName>
        <fullName evidence="3">Nitrate reductase</fullName>
    </recommendedName>
</protein>